<dbReference type="AlphaFoldDB" id="A0A2S2Q7Q6"/>
<evidence type="ECO:0000313" key="1">
    <source>
        <dbReference type="EMBL" id="MBY73759.1"/>
    </source>
</evidence>
<dbReference type="OrthoDB" id="8191949at2759"/>
<proteinExistence type="predicted"/>
<gene>
    <name evidence="1" type="ORF">g.43461</name>
</gene>
<accession>A0A2S2Q7Q6</accession>
<sequence>MRSSSYIPLPAIIDRKKGAINPQNVDQKCFKWTILVKRVTEQPRYRIGENYSKHDNKYNFNSISFPIPLSDISKFEKNNSHVSVNVYGLEKKFQPPSKYLTYEMYPLRVVNDEKPDHFGLLLVIDDSGWHYVFISNTSMSRLIRSQKTAHNGGLYSVNGASQGLIVDFINIS</sequence>
<organism evidence="1">
    <name type="scientific">Sipha flava</name>
    <name type="common">yellow sugarcane aphid</name>
    <dbReference type="NCBI Taxonomy" id="143950"/>
    <lineage>
        <taxon>Eukaryota</taxon>
        <taxon>Metazoa</taxon>
        <taxon>Ecdysozoa</taxon>
        <taxon>Arthropoda</taxon>
        <taxon>Hexapoda</taxon>
        <taxon>Insecta</taxon>
        <taxon>Pterygota</taxon>
        <taxon>Neoptera</taxon>
        <taxon>Paraneoptera</taxon>
        <taxon>Hemiptera</taxon>
        <taxon>Sternorrhyncha</taxon>
        <taxon>Aphidomorpha</taxon>
        <taxon>Aphidoidea</taxon>
        <taxon>Aphididae</taxon>
        <taxon>Sipha</taxon>
    </lineage>
</organism>
<protein>
    <submittedName>
        <fullName evidence="1">Uncharacterized protein</fullName>
    </submittedName>
</protein>
<dbReference type="PANTHER" id="PTHR31511:SF12">
    <property type="entry name" value="RHO TERMINATION FACTOR N-TERMINAL DOMAIN-CONTAINING PROTEIN"/>
    <property type="match status" value="1"/>
</dbReference>
<dbReference type="EMBL" id="GGMS01004556">
    <property type="protein sequence ID" value="MBY73759.1"/>
    <property type="molecule type" value="Transcribed_RNA"/>
</dbReference>
<reference evidence="1" key="1">
    <citation type="submission" date="2018-04" db="EMBL/GenBank/DDBJ databases">
        <title>Transcriptome assembly of Sipha flava.</title>
        <authorList>
            <person name="Scully E.D."/>
            <person name="Geib S.M."/>
            <person name="Palmer N.A."/>
            <person name="Koch K."/>
            <person name="Bradshaw J."/>
            <person name="Heng-Moss T."/>
            <person name="Sarath G."/>
        </authorList>
    </citation>
    <scope>NUCLEOTIDE SEQUENCE</scope>
</reference>
<dbReference type="PANTHER" id="PTHR31511">
    <property type="entry name" value="PROTEIN CBG23764"/>
    <property type="match status" value="1"/>
</dbReference>
<name>A0A2S2Q7Q6_9HEMI</name>